<dbReference type="GO" id="GO:0005975">
    <property type="term" value="P:carbohydrate metabolic process"/>
    <property type="evidence" value="ECO:0007669"/>
    <property type="project" value="InterPro"/>
</dbReference>
<dbReference type="OrthoDB" id="9759321at2"/>
<dbReference type="Gene3D" id="3.20.110.10">
    <property type="entry name" value="Glycoside hydrolase 38, N terminal domain"/>
    <property type="match status" value="1"/>
</dbReference>
<keyword evidence="5" id="KW-0378">Hydrolase</keyword>
<dbReference type="PANTHER" id="PTHR36306:SF1">
    <property type="entry name" value="ALPHA-AMYLASE-RELATED"/>
    <property type="match status" value="1"/>
</dbReference>
<dbReference type="PANTHER" id="PTHR36306">
    <property type="entry name" value="ALPHA-AMYLASE-RELATED-RELATED"/>
    <property type="match status" value="1"/>
</dbReference>
<organism evidence="5 6">
    <name type="scientific">Leptospirillum ferriphilum YSK</name>
    <dbReference type="NCBI Taxonomy" id="1441628"/>
    <lineage>
        <taxon>Bacteria</taxon>
        <taxon>Pseudomonadati</taxon>
        <taxon>Nitrospirota</taxon>
        <taxon>Nitrospiria</taxon>
        <taxon>Nitrospirales</taxon>
        <taxon>Nitrospiraceae</taxon>
        <taxon>Leptospirillum</taxon>
    </lineage>
</organism>
<sequence>MRAKVLFVWHMHQPFYYDPVMKEMPLPWVRLHGIRGYNDLPYMADRFPQVRSTLNFVPSLLDQMELLSSGKVRDSYHELTLSEAGSLSLEERVFLLRNFFSCPFESMIKPYPRYAALWARVYGQPAHSPDQWQKMASGMTAQDFLDLQVWFNLTWFGYAARKHHPEIEEWVRKGSRFSEEDKKGVLELQMRIVSGLVPLYRRLHDDGRIEISTSPYFHPILPLLISSRFARRPRPELSLPEEFAWPEDARDQLKRALEKQESLWGKPISGVWPSEGSVCPELIEMGSTMGISWMASDEDVLKNSRPSDKWRDLSPYQTYRIESLSGSPRLIFRDRGLSDRIGFLYARYNGTEAALDLISNMERIEQTANRGDHPAVIPIILDGENPWESYPDGGYLFLNSLFERLEHHPRLQAVTVTEAIQEVPAKPLAEISSGSWINHDFNIWIGHHEDNKAWNYLGKTRKFLDEELRKGVHSEETIEDALREMYAAEGSDWFWWFGEDFETVQSADFDRLFRVHQQNVYRLLGKDVPLYLHEPVQVGGPDISANQPVDYVQPVIDGLVTHYYEWTGSGMFDAVRTQGSMFLGDPLIQKLYYGFDSERFYLRIDLDPGLLVAETEGHMVTVRLHNREEMEWQLPLRSGALDVPATGRTPDTKVLWACKKVGELAFYLKDLGLLPGEWFYLTVELSNGQSLLDQCPRGRALPVRVPDERFAQSVWRV</sequence>
<evidence type="ECO:0000313" key="6">
    <source>
        <dbReference type="Proteomes" id="UP000027059"/>
    </source>
</evidence>
<dbReference type="Pfam" id="PF03065">
    <property type="entry name" value="Glyco_hydro_57"/>
    <property type="match status" value="1"/>
</dbReference>
<evidence type="ECO:0000259" key="4">
    <source>
        <dbReference type="Pfam" id="PF03065"/>
    </source>
</evidence>
<gene>
    <name evidence="5" type="ORF">Y981_12440</name>
</gene>
<dbReference type="RefSeq" id="WP_038506358.1">
    <property type="nucleotide sequence ID" value="NZ_CP007243.1"/>
</dbReference>
<evidence type="ECO:0000256" key="2">
    <source>
        <dbReference type="ARBA" id="ARBA00023277"/>
    </source>
</evidence>
<dbReference type="KEGG" id="lfp:Y981_12440"/>
<dbReference type="InterPro" id="IPR004300">
    <property type="entry name" value="Glyco_hydro_57_N"/>
</dbReference>
<reference evidence="5 6" key="2">
    <citation type="journal article" date="2015" name="Biomed. Res. Int.">
        <title>Effects of Arsenite Resistance on the Growth and Functional Gene Expression of Leptospirillum ferriphilum and Acidithiobacillus thiooxidans in Pure Culture and Coculture.</title>
        <authorList>
            <person name="Jiang H."/>
            <person name="Liang Y."/>
            <person name="Yin H."/>
            <person name="Xiao Y."/>
            <person name="Guo X."/>
            <person name="Xu Y."/>
            <person name="Hu Q."/>
            <person name="Liu H."/>
            <person name="Liu X."/>
        </authorList>
    </citation>
    <scope>NUCLEOTIDE SEQUENCE [LARGE SCALE GENOMIC DNA]</scope>
    <source>
        <strain evidence="5 6">YSK</strain>
    </source>
</reference>
<dbReference type="AlphaFoldDB" id="A0A059Y1D9"/>
<dbReference type="EMBL" id="CP007243">
    <property type="protein sequence ID" value="AIA31252.1"/>
    <property type="molecule type" value="Genomic_DNA"/>
</dbReference>
<dbReference type="SUPFAM" id="SSF88713">
    <property type="entry name" value="Glycoside hydrolase/deacetylase"/>
    <property type="match status" value="1"/>
</dbReference>
<dbReference type="InterPro" id="IPR011330">
    <property type="entry name" value="Glyco_hydro/deAcase_b/a-brl"/>
</dbReference>
<dbReference type="CDD" id="cd10796">
    <property type="entry name" value="GH57N_APU"/>
    <property type="match status" value="1"/>
</dbReference>
<keyword evidence="2 3" id="KW-0119">Carbohydrate metabolism</keyword>
<comment type="similarity">
    <text evidence="1 3">Belongs to the glycosyl hydrolase 57 family.</text>
</comment>
<dbReference type="InterPro" id="IPR027291">
    <property type="entry name" value="Glyco_hydro_38_N_sf"/>
</dbReference>
<dbReference type="Proteomes" id="UP000027059">
    <property type="component" value="Chromosome"/>
</dbReference>
<dbReference type="HOGENOM" id="CLU_005603_1_0_0"/>
<evidence type="ECO:0000313" key="5">
    <source>
        <dbReference type="EMBL" id="AIA31252.1"/>
    </source>
</evidence>
<dbReference type="GO" id="GO:0016787">
    <property type="term" value="F:hydrolase activity"/>
    <property type="evidence" value="ECO:0007669"/>
    <property type="project" value="UniProtKB-KW"/>
</dbReference>
<feature type="domain" description="Glycoside hydrolase family 57 N-terminal" evidence="4">
    <location>
        <begin position="7"/>
        <end position="428"/>
    </location>
</feature>
<protein>
    <submittedName>
        <fullName evidence="5">Glycoside hydrolase family 57</fullName>
    </submittedName>
</protein>
<proteinExistence type="inferred from homology"/>
<keyword evidence="6" id="KW-1185">Reference proteome</keyword>
<reference evidence="6" key="1">
    <citation type="submission" date="2014-02" db="EMBL/GenBank/DDBJ databases">
        <title>Complete genome sequence and comparative genomic analysis of the nitrogen-fixing bacterium Leptospirillum ferriphilum YSK.</title>
        <authorList>
            <person name="Guo X."/>
            <person name="Yin H."/>
            <person name="Liang Y."/>
            <person name="Hu Q."/>
            <person name="Ma L."/>
            <person name="Xiao Y."/>
            <person name="Zhang X."/>
            <person name="Qiu G."/>
            <person name="Liu X."/>
        </authorList>
    </citation>
    <scope>NUCLEOTIDE SEQUENCE [LARGE SCALE GENOMIC DNA]</scope>
    <source>
        <strain evidence="6">YSK</strain>
    </source>
</reference>
<evidence type="ECO:0000256" key="1">
    <source>
        <dbReference type="ARBA" id="ARBA00006821"/>
    </source>
</evidence>
<evidence type="ECO:0000256" key="3">
    <source>
        <dbReference type="RuleBase" id="RU361196"/>
    </source>
</evidence>
<dbReference type="InterPro" id="IPR052046">
    <property type="entry name" value="GH57_Enzymes"/>
</dbReference>
<name>A0A059Y1D9_9BACT</name>
<accession>A0A059Y1D9</accession>